<keyword evidence="1" id="KW-0723">Serine/threonine-protein kinase</keyword>
<keyword evidence="3" id="KW-0547">Nucleotide-binding</keyword>
<dbReference type="Pfam" id="PF00069">
    <property type="entry name" value="Pkinase"/>
    <property type="match status" value="1"/>
</dbReference>
<dbReference type="Proteomes" id="UP000054771">
    <property type="component" value="Unassembled WGS sequence"/>
</dbReference>
<dbReference type="EMBL" id="CDMC01000005">
    <property type="protein sequence ID" value="CEL05153.1"/>
    <property type="molecule type" value="Genomic_DNA"/>
</dbReference>
<dbReference type="PROSITE" id="PS00108">
    <property type="entry name" value="PROTEIN_KINASE_ST"/>
    <property type="match status" value="1"/>
</dbReference>
<dbReference type="InterPro" id="IPR051175">
    <property type="entry name" value="CLK_kinases"/>
</dbReference>
<dbReference type="GO" id="GO:0004674">
    <property type="term" value="F:protein serine/threonine kinase activity"/>
    <property type="evidence" value="ECO:0007669"/>
    <property type="project" value="UniProtKB-KW"/>
</dbReference>
<dbReference type="OMA" id="FGSLDWR"/>
<feature type="domain" description="Protein kinase" evidence="6">
    <location>
        <begin position="1"/>
        <end position="288"/>
    </location>
</feature>
<evidence type="ECO:0000256" key="4">
    <source>
        <dbReference type="ARBA" id="ARBA00022777"/>
    </source>
</evidence>
<evidence type="ECO:0000256" key="2">
    <source>
        <dbReference type="ARBA" id="ARBA00022679"/>
    </source>
</evidence>
<evidence type="ECO:0000256" key="3">
    <source>
        <dbReference type="ARBA" id="ARBA00022741"/>
    </source>
</evidence>
<keyword evidence="4" id="KW-0418">Kinase</keyword>
<dbReference type="SUPFAM" id="SSF56112">
    <property type="entry name" value="Protein kinase-like (PK-like)"/>
    <property type="match status" value="1"/>
</dbReference>
<evidence type="ECO:0000313" key="8">
    <source>
        <dbReference type="Proteomes" id="UP000054771"/>
    </source>
</evidence>
<dbReference type="SMART" id="SM00220">
    <property type="entry name" value="S_TKc"/>
    <property type="match status" value="1"/>
</dbReference>
<dbReference type="GO" id="GO:0043484">
    <property type="term" value="P:regulation of RNA splicing"/>
    <property type="evidence" value="ECO:0007669"/>
    <property type="project" value="TreeGrafter"/>
</dbReference>
<keyword evidence="5" id="KW-0067">ATP-binding</keyword>
<dbReference type="InterPro" id="IPR000719">
    <property type="entry name" value="Prot_kinase_dom"/>
</dbReference>
<name>A0A0U5FZZ1_ASPCI</name>
<organism evidence="7 8">
    <name type="scientific">Aspergillus calidoustus</name>
    <dbReference type="NCBI Taxonomy" id="454130"/>
    <lineage>
        <taxon>Eukaryota</taxon>
        <taxon>Fungi</taxon>
        <taxon>Dikarya</taxon>
        <taxon>Ascomycota</taxon>
        <taxon>Pezizomycotina</taxon>
        <taxon>Eurotiomycetes</taxon>
        <taxon>Eurotiomycetidae</taxon>
        <taxon>Eurotiales</taxon>
        <taxon>Aspergillaceae</taxon>
        <taxon>Aspergillus</taxon>
        <taxon>Aspergillus subgen. Nidulantes</taxon>
    </lineage>
</organism>
<sequence length="290" mass="33520">MREPLWILQKRFVDRRLPLPIAKAYLLILLAGLDYLHSECRIVHTDLKLDNILMTFESEDILSNFIKEQTTNQPMQYKTDPTSGRTIYRCHNDFGSLDWRELRKMLPKIVDFGLSTRLESGSQGQVRNETAGFYPIQPDQYRAPEVILGCPWSFSADIWNIGVLAWNIIENTDLFLHVHDSQAHYNPKTHLAEMIALFGPPPKELLAKSEAMAGFSWSKPIMNETGRLCNNGREYFNGPLRKMRKLEDSIRSLEHKERQAFLSFVSLALAWNPEDRQTASELMEHPFLNG</sequence>
<gene>
    <name evidence="7" type="ORF">ASPCAL06273</name>
</gene>
<dbReference type="PANTHER" id="PTHR45646">
    <property type="entry name" value="SERINE/THREONINE-PROTEIN KINASE DOA-RELATED"/>
    <property type="match status" value="1"/>
</dbReference>
<dbReference type="OrthoDB" id="5979581at2759"/>
<dbReference type="InterPro" id="IPR008271">
    <property type="entry name" value="Ser/Thr_kinase_AS"/>
</dbReference>
<dbReference type="Gene3D" id="1.10.510.10">
    <property type="entry name" value="Transferase(Phosphotransferase) domain 1"/>
    <property type="match status" value="1"/>
</dbReference>
<reference evidence="8" key="1">
    <citation type="journal article" date="2016" name="Genome Announc.">
        <title>Draft genome sequences of fungus Aspergillus calidoustus.</title>
        <authorList>
            <person name="Horn F."/>
            <person name="Linde J."/>
            <person name="Mattern D.J."/>
            <person name="Walther G."/>
            <person name="Guthke R."/>
            <person name="Scherlach K."/>
            <person name="Martin K."/>
            <person name="Brakhage A.A."/>
            <person name="Petzke L."/>
            <person name="Valiante V."/>
        </authorList>
    </citation>
    <scope>NUCLEOTIDE SEQUENCE [LARGE SCALE GENOMIC DNA]</scope>
    <source>
        <strain evidence="8">SF006504</strain>
    </source>
</reference>
<dbReference type="FunFam" id="1.10.510.10:FF:001913">
    <property type="entry name" value="Serine/threonine-protein kinase, putative (AFU_orthologue AFUA_6G02242)"/>
    <property type="match status" value="1"/>
</dbReference>
<dbReference type="STRING" id="454130.A0A0U5FZZ1"/>
<dbReference type="GO" id="GO:0005634">
    <property type="term" value="C:nucleus"/>
    <property type="evidence" value="ECO:0007669"/>
    <property type="project" value="TreeGrafter"/>
</dbReference>
<keyword evidence="2" id="KW-0808">Transferase</keyword>
<evidence type="ECO:0000313" key="7">
    <source>
        <dbReference type="EMBL" id="CEL05153.1"/>
    </source>
</evidence>
<evidence type="ECO:0000256" key="5">
    <source>
        <dbReference type="ARBA" id="ARBA00022840"/>
    </source>
</evidence>
<protein>
    <recommendedName>
        <fullName evidence="6">Protein kinase domain-containing protein</fullName>
    </recommendedName>
</protein>
<evidence type="ECO:0000259" key="6">
    <source>
        <dbReference type="PROSITE" id="PS50011"/>
    </source>
</evidence>
<evidence type="ECO:0000256" key="1">
    <source>
        <dbReference type="ARBA" id="ARBA00022527"/>
    </source>
</evidence>
<dbReference type="AlphaFoldDB" id="A0A0U5FZZ1"/>
<dbReference type="InterPro" id="IPR011009">
    <property type="entry name" value="Kinase-like_dom_sf"/>
</dbReference>
<keyword evidence="8" id="KW-1185">Reference proteome</keyword>
<proteinExistence type="predicted"/>
<dbReference type="PANTHER" id="PTHR45646:SF11">
    <property type="entry name" value="SERINE_THREONINE-PROTEIN KINASE DOA"/>
    <property type="match status" value="1"/>
</dbReference>
<accession>A0A0U5FZZ1</accession>
<dbReference type="PROSITE" id="PS50011">
    <property type="entry name" value="PROTEIN_KINASE_DOM"/>
    <property type="match status" value="1"/>
</dbReference>
<dbReference type="GO" id="GO:0005524">
    <property type="term" value="F:ATP binding"/>
    <property type="evidence" value="ECO:0007669"/>
    <property type="project" value="UniProtKB-KW"/>
</dbReference>